<dbReference type="Proteomes" id="UP001183420">
    <property type="component" value="Unassembled WGS sequence"/>
</dbReference>
<evidence type="ECO:0000259" key="4">
    <source>
        <dbReference type="PROSITE" id="PS50949"/>
    </source>
</evidence>
<dbReference type="InterPro" id="IPR036390">
    <property type="entry name" value="WH_DNA-bd_sf"/>
</dbReference>
<evidence type="ECO:0000256" key="3">
    <source>
        <dbReference type="ARBA" id="ARBA00023163"/>
    </source>
</evidence>
<dbReference type="Gene3D" id="1.20.120.530">
    <property type="entry name" value="GntR ligand-binding domain-like"/>
    <property type="match status" value="1"/>
</dbReference>
<dbReference type="CDD" id="cd07377">
    <property type="entry name" value="WHTH_GntR"/>
    <property type="match status" value="1"/>
</dbReference>
<protein>
    <submittedName>
        <fullName evidence="5">FCD domain-containing protein</fullName>
    </submittedName>
</protein>
<evidence type="ECO:0000256" key="2">
    <source>
        <dbReference type="ARBA" id="ARBA00023125"/>
    </source>
</evidence>
<keyword evidence="6" id="KW-1185">Reference proteome</keyword>
<dbReference type="Pfam" id="PF07729">
    <property type="entry name" value="FCD"/>
    <property type="match status" value="1"/>
</dbReference>
<evidence type="ECO:0000256" key="1">
    <source>
        <dbReference type="ARBA" id="ARBA00023015"/>
    </source>
</evidence>
<dbReference type="SMART" id="SM00345">
    <property type="entry name" value="HTH_GNTR"/>
    <property type="match status" value="1"/>
</dbReference>
<keyword evidence="1" id="KW-0805">Transcription regulation</keyword>
<dbReference type="InterPro" id="IPR000524">
    <property type="entry name" value="Tscrpt_reg_HTH_GntR"/>
</dbReference>
<proteinExistence type="predicted"/>
<reference evidence="6" key="1">
    <citation type="submission" date="2023-07" db="EMBL/GenBank/DDBJ databases">
        <title>30 novel species of actinomycetes from the DSMZ collection.</title>
        <authorList>
            <person name="Nouioui I."/>
        </authorList>
    </citation>
    <scope>NUCLEOTIDE SEQUENCE [LARGE SCALE GENOMIC DNA]</scope>
    <source>
        <strain evidence="6">DSM 44918</strain>
    </source>
</reference>
<feature type="domain" description="HTH gntR-type" evidence="4">
    <location>
        <begin position="8"/>
        <end position="76"/>
    </location>
</feature>
<dbReference type="SUPFAM" id="SSF48008">
    <property type="entry name" value="GntR ligand-binding domain-like"/>
    <property type="match status" value="1"/>
</dbReference>
<dbReference type="EMBL" id="JAVREM010000066">
    <property type="protein sequence ID" value="MDT0322548.1"/>
    <property type="molecule type" value="Genomic_DNA"/>
</dbReference>
<evidence type="ECO:0000313" key="6">
    <source>
        <dbReference type="Proteomes" id="UP001183420"/>
    </source>
</evidence>
<dbReference type="PROSITE" id="PS50949">
    <property type="entry name" value="HTH_GNTR"/>
    <property type="match status" value="1"/>
</dbReference>
<gene>
    <name evidence="5" type="ORF">RNC47_29955</name>
</gene>
<dbReference type="SUPFAM" id="SSF46785">
    <property type="entry name" value="Winged helix' DNA-binding domain"/>
    <property type="match status" value="1"/>
</dbReference>
<dbReference type="PANTHER" id="PTHR43537">
    <property type="entry name" value="TRANSCRIPTIONAL REGULATOR, GNTR FAMILY"/>
    <property type="match status" value="1"/>
</dbReference>
<dbReference type="InterPro" id="IPR036388">
    <property type="entry name" value="WH-like_DNA-bd_sf"/>
</dbReference>
<evidence type="ECO:0000313" key="5">
    <source>
        <dbReference type="EMBL" id="MDT0322548.1"/>
    </source>
</evidence>
<name>A0ABU2LZ23_9ACTN</name>
<dbReference type="SMART" id="SM00895">
    <property type="entry name" value="FCD"/>
    <property type="match status" value="1"/>
</dbReference>
<sequence>MTSGNQARSQTDVVVDGIKRMIMGGELAAGARLPVEKDLAALLGVSRSSLREGVRALTVTGVLETRQGAGTYVTALDPRILMSPMTFLVDLQRPESVIELQSVRRVLEVEAAGRAALRVTEAELAAAEEILASMDELLSGPGRASHEAVMEADIAFHRVIAGACGNATLEALIEALASRTVRARLWRAINEEGTELVTHREHRAILAALRTGDPDASRLRMGVHLLAVEQYLTASLGPGAGQAPEEPAAPAQ</sequence>
<dbReference type="PANTHER" id="PTHR43537:SF5">
    <property type="entry name" value="UXU OPERON TRANSCRIPTIONAL REGULATOR"/>
    <property type="match status" value="1"/>
</dbReference>
<dbReference type="Pfam" id="PF00392">
    <property type="entry name" value="GntR"/>
    <property type="match status" value="1"/>
</dbReference>
<keyword evidence="2" id="KW-0238">DNA-binding</keyword>
<organism evidence="5 6">
    <name type="scientific">Streptomyces millisiae</name>
    <dbReference type="NCBI Taxonomy" id="3075542"/>
    <lineage>
        <taxon>Bacteria</taxon>
        <taxon>Bacillati</taxon>
        <taxon>Actinomycetota</taxon>
        <taxon>Actinomycetes</taxon>
        <taxon>Kitasatosporales</taxon>
        <taxon>Streptomycetaceae</taxon>
        <taxon>Streptomyces</taxon>
    </lineage>
</organism>
<dbReference type="Gene3D" id="1.10.10.10">
    <property type="entry name" value="Winged helix-like DNA-binding domain superfamily/Winged helix DNA-binding domain"/>
    <property type="match status" value="1"/>
</dbReference>
<accession>A0ABU2LZ23</accession>
<keyword evidence="3" id="KW-0804">Transcription</keyword>
<dbReference type="InterPro" id="IPR008920">
    <property type="entry name" value="TF_FadR/GntR_C"/>
</dbReference>
<dbReference type="InterPro" id="IPR011711">
    <property type="entry name" value="GntR_C"/>
</dbReference>
<dbReference type="RefSeq" id="WP_311603212.1">
    <property type="nucleotide sequence ID" value="NZ_JAVREM010000066.1"/>
</dbReference>
<dbReference type="PRINTS" id="PR00035">
    <property type="entry name" value="HTHGNTR"/>
</dbReference>
<comment type="caution">
    <text evidence="5">The sequence shown here is derived from an EMBL/GenBank/DDBJ whole genome shotgun (WGS) entry which is preliminary data.</text>
</comment>